<evidence type="ECO:0000313" key="2">
    <source>
        <dbReference type="EMBL" id="EGD73112.1"/>
    </source>
</evidence>
<feature type="domain" description="DHHA2" evidence="1">
    <location>
        <begin position="197"/>
        <end position="342"/>
    </location>
</feature>
<dbReference type="Proteomes" id="UP000007799">
    <property type="component" value="Unassembled WGS sequence"/>
</dbReference>
<dbReference type="InterPro" id="IPR038222">
    <property type="entry name" value="DHHA2_dom_sf"/>
</dbReference>
<protein>
    <recommendedName>
        <fullName evidence="1">DHHA2 domain-containing protein</fullName>
    </recommendedName>
</protein>
<dbReference type="InterPro" id="IPR004097">
    <property type="entry name" value="DHHA2"/>
</dbReference>
<dbReference type="Pfam" id="PF02833">
    <property type="entry name" value="DHHA2"/>
    <property type="match status" value="1"/>
</dbReference>
<accession>F2U9T5</accession>
<evidence type="ECO:0000313" key="3">
    <source>
        <dbReference type="Proteomes" id="UP000007799"/>
    </source>
</evidence>
<dbReference type="AlphaFoldDB" id="F2U9T5"/>
<organism evidence="3">
    <name type="scientific">Salpingoeca rosetta (strain ATCC 50818 / BSB-021)</name>
    <dbReference type="NCBI Taxonomy" id="946362"/>
    <lineage>
        <taxon>Eukaryota</taxon>
        <taxon>Choanoflagellata</taxon>
        <taxon>Craspedida</taxon>
        <taxon>Salpingoecidae</taxon>
        <taxon>Salpingoeca</taxon>
    </lineage>
</organism>
<name>F2U9T5_SALR5</name>
<sequence>MSSLPVFVRKARAWLAAASPATKLSVVLGNESADLDSVASALCLAFVRTRRQQTDEGSPIIPIVNVSRADLPLRTEVTFVLEKLGIDAGDLVCRDEVDLAGFAAAQSLDVTLVDHNRLAGHQTFLQPFVTHIVDHHVDEHDFDPSVSTIEMIGSCSSLVARQYTVNLDRSKGRTFDTDEAAAALMKPFCDVDADKWFSAIQEAKFNCAHLTTMQLLRKDYKEIGARKATVGFPAVTMDLQQLVQKERFLEDLEEFRCSHHLDLVVIMSTVFAPEFARQLALYTHASLRATAWWPAIVEALEGNGELQLERLALESPDSLIAYQQHNIKKSRKAVLPFVRSVVEGLAAPPPTGNDRAST</sequence>
<dbReference type="STRING" id="946362.F2U9T5"/>
<dbReference type="GeneID" id="16074721"/>
<dbReference type="GO" id="GO:0004309">
    <property type="term" value="F:exopolyphosphatase activity"/>
    <property type="evidence" value="ECO:0007669"/>
    <property type="project" value="TreeGrafter"/>
</dbReference>
<dbReference type="Gene3D" id="3.90.1640.10">
    <property type="entry name" value="inorganic pyrophosphatase (n-terminal core)"/>
    <property type="match status" value="1"/>
</dbReference>
<keyword evidence="3" id="KW-1185">Reference proteome</keyword>
<dbReference type="OMA" id="TMTIFFN"/>
<dbReference type="GO" id="GO:0005737">
    <property type="term" value="C:cytoplasm"/>
    <property type="evidence" value="ECO:0007669"/>
    <property type="project" value="InterPro"/>
</dbReference>
<gene>
    <name evidence="2" type="ORF">PTSG_04826</name>
</gene>
<dbReference type="RefSeq" id="XP_004994143.1">
    <property type="nucleotide sequence ID" value="XM_004994086.1"/>
</dbReference>
<dbReference type="SMART" id="SM01131">
    <property type="entry name" value="DHHA2"/>
    <property type="match status" value="1"/>
</dbReference>
<dbReference type="InParanoid" id="F2U9T5"/>
<dbReference type="KEGG" id="sre:PTSG_04826"/>
<dbReference type="SUPFAM" id="SSF64182">
    <property type="entry name" value="DHH phosphoesterases"/>
    <property type="match status" value="1"/>
</dbReference>
<dbReference type="InterPro" id="IPR038763">
    <property type="entry name" value="DHH_sf"/>
</dbReference>
<evidence type="ECO:0000259" key="1">
    <source>
        <dbReference type="SMART" id="SM01131"/>
    </source>
</evidence>
<proteinExistence type="predicted"/>
<dbReference type="PANTHER" id="PTHR12112:SF39">
    <property type="entry name" value="EG:152A3.5 PROTEIN (FBGN0003116_PN PROTEIN)"/>
    <property type="match status" value="1"/>
</dbReference>
<dbReference type="PANTHER" id="PTHR12112">
    <property type="entry name" value="BNIP - RELATED"/>
    <property type="match status" value="1"/>
</dbReference>
<dbReference type="FunCoup" id="F2U9T5">
    <property type="interactions" value="567"/>
</dbReference>
<dbReference type="OrthoDB" id="374045at2759"/>
<dbReference type="eggNOG" id="KOG4129">
    <property type="taxonomic scope" value="Eukaryota"/>
</dbReference>
<dbReference type="EMBL" id="GL832965">
    <property type="protein sequence ID" value="EGD73112.1"/>
    <property type="molecule type" value="Genomic_DNA"/>
</dbReference>
<dbReference type="Gene3D" id="3.10.310.20">
    <property type="entry name" value="DHHA2 domain"/>
    <property type="match status" value="1"/>
</dbReference>
<reference evidence="2" key="1">
    <citation type="submission" date="2009-08" db="EMBL/GenBank/DDBJ databases">
        <title>Annotation of Salpingoeca rosetta.</title>
        <authorList>
            <consortium name="The Broad Institute Genome Sequencing Platform"/>
            <person name="Russ C."/>
            <person name="Cuomo C."/>
            <person name="Burger G."/>
            <person name="Gray M.W."/>
            <person name="Holland P.W.H."/>
            <person name="King N."/>
            <person name="Lang F.B.F."/>
            <person name="Roger A.J."/>
            <person name="Ruiz-Trillo I."/>
            <person name="Young S.K."/>
            <person name="Zeng Q."/>
            <person name="Gargeya S."/>
            <person name="Alvarado L."/>
            <person name="Berlin A."/>
            <person name="Chapman S.B."/>
            <person name="Chen Z."/>
            <person name="Freedman E."/>
            <person name="Gellesch M."/>
            <person name="Goldberg J."/>
            <person name="Griggs A."/>
            <person name="Gujja S."/>
            <person name="Heilman E."/>
            <person name="Heiman D."/>
            <person name="Howarth C."/>
            <person name="Mehta T."/>
            <person name="Neiman D."/>
            <person name="Pearson M."/>
            <person name="Roberts A."/>
            <person name="Saif S."/>
            <person name="Shea T."/>
            <person name="Shenoy N."/>
            <person name="Sisk P."/>
            <person name="Stolte C."/>
            <person name="Sykes S."/>
            <person name="White J."/>
            <person name="Yandava C."/>
            <person name="Haas B."/>
            <person name="Nusbaum C."/>
            <person name="Birren B."/>
        </authorList>
    </citation>
    <scope>NUCLEOTIDE SEQUENCE [LARGE SCALE GENOMIC DNA]</scope>
    <source>
        <strain evidence="2">ATCC 50818</strain>
    </source>
</reference>